<keyword evidence="1 2" id="KW-0808">Transferase</keyword>
<dbReference type="AlphaFoldDB" id="A0A6N2TLP6"/>
<proteinExistence type="predicted"/>
<dbReference type="EMBL" id="CACRSQ010000003">
    <property type="protein sequence ID" value="VYT04386.1"/>
    <property type="molecule type" value="Genomic_DNA"/>
</dbReference>
<dbReference type="InterPro" id="IPR013011">
    <property type="entry name" value="PTS_EIIB_2"/>
</dbReference>
<dbReference type="GO" id="GO:0009401">
    <property type="term" value="P:phosphoenolpyruvate-dependent sugar phosphotransferase system"/>
    <property type="evidence" value="ECO:0007669"/>
    <property type="project" value="InterPro"/>
</dbReference>
<dbReference type="PROSITE" id="PS51099">
    <property type="entry name" value="PTS_EIIB_TYPE_2"/>
    <property type="match status" value="1"/>
</dbReference>
<sequence>MAKELKILVACGSGVATSTVAQEAVKKICKDAGIPAKIIKSTMTEIPAKQADVDIVMVTTNYRQKLEKPLIKVFGLISGINEDKIRDEIIETCHRLQNEN</sequence>
<dbReference type="GeneID" id="69470858"/>
<accession>A0A6N2TLP6</accession>
<dbReference type="SUPFAM" id="SSF52794">
    <property type="entry name" value="PTS system IIB component-like"/>
    <property type="match status" value="1"/>
</dbReference>
<evidence type="ECO:0000256" key="1">
    <source>
        <dbReference type="ARBA" id="ARBA00022679"/>
    </source>
</evidence>
<protein>
    <submittedName>
        <fullName evidence="2">Galactitol-specific phosphotransferase enzyme IIB component</fullName>
        <ecNumber evidence="2">2.7.1.69</ecNumber>
    </submittedName>
</protein>
<reference evidence="2" key="1">
    <citation type="submission" date="2019-11" db="EMBL/GenBank/DDBJ databases">
        <authorList>
            <person name="Feng L."/>
        </authorList>
    </citation>
    <scope>NUCLEOTIDE SEQUENCE</scope>
    <source>
        <strain evidence="2">AcaccaeLFYP115</strain>
    </source>
</reference>
<dbReference type="InterPro" id="IPR036095">
    <property type="entry name" value="PTS_EIIB-like_sf"/>
</dbReference>
<dbReference type="CDD" id="cd05566">
    <property type="entry name" value="PTS_IIB_galactitol"/>
    <property type="match status" value="1"/>
</dbReference>
<dbReference type="GO" id="GO:0008982">
    <property type="term" value="F:protein-N(PI)-phosphohistidine-sugar phosphotransferase activity"/>
    <property type="evidence" value="ECO:0007669"/>
    <property type="project" value="InterPro"/>
</dbReference>
<dbReference type="InterPro" id="IPR003501">
    <property type="entry name" value="PTS_EIIB_2/3"/>
</dbReference>
<dbReference type="Pfam" id="PF02302">
    <property type="entry name" value="PTS_IIB"/>
    <property type="match status" value="1"/>
</dbReference>
<organism evidence="2">
    <name type="scientific">Anaerostipes caccae</name>
    <dbReference type="NCBI Taxonomy" id="105841"/>
    <lineage>
        <taxon>Bacteria</taxon>
        <taxon>Bacillati</taxon>
        <taxon>Bacillota</taxon>
        <taxon>Clostridia</taxon>
        <taxon>Lachnospirales</taxon>
        <taxon>Lachnospiraceae</taxon>
        <taxon>Anaerostipes</taxon>
    </lineage>
</organism>
<dbReference type="EC" id="2.7.1.69" evidence="2"/>
<dbReference type="RefSeq" id="WP_006567078.1">
    <property type="nucleotide sequence ID" value="NZ_BAABRZ010000001.1"/>
</dbReference>
<gene>
    <name evidence="2" type="primary">gatB_6</name>
    <name evidence="2" type="ORF">ACLFYP115_01424</name>
</gene>
<name>A0A6N2TLP6_9FIRM</name>
<dbReference type="Gene3D" id="3.40.50.2300">
    <property type="match status" value="1"/>
</dbReference>
<evidence type="ECO:0000313" key="2">
    <source>
        <dbReference type="EMBL" id="VYT04386.1"/>
    </source>
</evidence>